<proteinExistence type="inferred from homology"/>
<dbReference type="InterPro" id="IPR043504">
    <property type="entry name" value="Peptidase_S1_PA_chymotrypsin"/>
</dbReference>
<gene>
    <name evidence="5" type="ORF">CHIRRI_LOCUS4825</name>
</gene>
<name>A0A9N9RRC4_9DIPT</name>
<keyword evidence="1" id="KW-1015">Disulfide bond</keyword>
<dbReference type="PANTHER" id="PTHR24253">
    <property type="entry name" value="TRANSMEMBRANE PROTEASE SERINE"/>
    <property type="match status" value="1"/>
</dbReference>
<reference evidence="5" key="1">
    <citation type="submission" date="2022-01" db="EMBL/GenBank/DDBJ databases">
        <authorList>
            <person name="King R."/>
        </authorList>
    </citation>
    <scope>NUCLEOTIDE SEQUENCE</scope>
</reference>
<feature type="domain" description="Peptidase S1" evidence="4">
    <location>
        <begin position="55"/>
        <end position="190"/>
    </location>
</feature>
<evidence type="ECO:0000313" key="6">
    <source>
        <dbReference type="Proteomes" id="UP001153620"/>
    </source>
</evidence>
<sequence>MKSVLFLALFAVASAVQYESSDIFTKELSVPENPEEFFSNYQNSLIVEKQREPRISNGQNATDGQFPYAIRVTIFDTTGDTFVCSGVIISSTFMLTVRHCFDPVLTYRVMAVVGAADRLSSDIVSRFSERFWFAPAIDGWNPDLAVCEMSEPFPFNSRIGSIRLPSRTQQGYEFAGYPIQIIGWGKFENS</sequence>
<keyword evidence="6" id="KW-1185">Reference proteome</keyword>
<dbReference type="GO" id="GO:0006508">
    <property type="term" value="P:proteolysis"/>
    <property type="evidence" value="ECO:0007669"/>
    <property type="project" value="InterPro"/>
</dbReference>
<feature type="chain" id="PRO_5040430683" description="Peptidase S1 domain-containing protein" evidence="3">
    <location>
        <begin position="16"/>
        <end position="190"/>
    </location>
</feature>
<evidence type="ECO:0000256" key="3">
    <source>
        <dbReference type="SAM" id="SignalP"/>
    </source>
</evidence>
<dbReference type="OrthoDB" id="7776916at2759"/>
<dbReference type="AlphaFoldDB" id="A0A9N9RRC4"/>
<accession>A0A9N9RRC4</accession>
<dbReference type="GO" id="GO:0004252">
    <property type="term" value="F:serine-type endopeptidase activity"/>
    <property type="evidence" value="ECO:0007669"/>
    <property type="project" value="InterPro"/>
</dbReference>
<dbReference type="EMBL" id="OU895878">
    <property type="protein sequence ID" value="CAG9801905.1"/>
    <property type="molecule type" value="Genomic_DNA"/>
</dbReference>
<feature type="signal peptide" evidence="3">
    <location>
        <begin position="1"/>
        <end position="15"/>
    </location>
</feature>
<evidence type="ECO:0000259" key="4">
    <source>
        <dbReference type="PROSITE" id="PS50240"/>
    </source>
</evidence>
<evidence type="ECO:0000256" key="1">
    <source>
        <dbReference type="ARBA" id="ARBA00023157"/>
    </source>
</evidence>
<organism evidence="5 6">
    <name type="scientific">Chironomus riparius</name>
    <dbReference type="NCBI Taxonomy" id="315576"/>
    <lineage>
        <taxon>Eukaryota</taxon>
        <taxon>Metazoa</taxon>
        <taxon>Ecdysozoa</taxon>
        <taxon>Arthropoda</taxon>
        <taxon>Hexapoda</taxon>
        <taxon>Insecta</taxon>
        <taxon>Pterygota</taxon>
        <taxon>Neoptera</taxon>
        <taxon>Endopterygota</taxon>
        <taxon>Diptera</taxon>
        <taxon>Nematocera</taxon>
        <taxon>Chironomoidea</taxon>
        <taxon>Chironomidae</taxon>
        <taxon>Chironominae</taxon>
        <taxon>Chironomus</taxon>
    </lineage>
</organism>
<evidence type="ECO:0000313" key="5">
    <source>
        <dbReference type="EMBL" id="CAG9801905.1"/>
    </source>
</evidence>
<dbReference type="Pfam" id="PF00089">
    <property type="entry name" value="Trypsin"/>
    <property type="match status" value="1"/>
</dbReference>
<dbReference type="Proteomes" id="UP001153620">
    <property type="component" value="Chromosome 2"/>
</dbReference>
<dbReference type="SUPFAM" id="SSF50494">
    <property type="entry name" value="Trypsin-like serine proteases"/>
    <property type="match status" value="1"/>
</dbReference>
<dbReference type="Gene3D" id="2.40.10.10">
    <property type="entry name" value="Trypsin-like serine proteases"/>
    <property type="match status" value="1"/>
</dbReference>
<protein>
    <recommendedName>
        <fullName evidence="4">Peptidase S1 domain-containing protein</fullName>
    </recommendedName>
</protein>
<dbReference type="PROSITE" id="PS50240">
    <property type="entry name" value="TRYPSIN_DOM"/>
    <property type="match status" value="1"/>
</dbReference>
<dbReference type="InterPro" id="IPR001254">
    <property type="entry name" value="Trypsin_dom"/>
</dbReference>
<reference evidence="5" key="2">
    <citation type="submission" date="2022-10" db="EMBL/GenBank/DDBJ databases">
        <authorList>
            <consortium name="ENA_rothamsted_submissions"/>
            <consortium name="culmorum"/>
            <person name="King R."/>
        </authorList>
    </citation>
    <scope>NUCLEOTIDE SEQUENCE</scope>
</reference>
<keyword evidence="3" id="KW-0732">Signal</keyword>
<dbReference type="PANTHER" id="PTHR24253:SF153">
    <property type="entry name" value="SERINE PROTEASE HEPSIN"/>
    <property type="match status" value="1"/>
</dbReference>
<dbReference type="InterPro" id="IPR009003">
    <property type="entry name" value="Peptidase_S1_PA"/>
</dbReference>
<comment type="similarity">
    <text evidence="2">Belongs to the peptidase S1 family. CLIP subfamily.</text>
</comment>
<evidence type="ECO:0000256" key="2">
    <source>
        <dbReference type="ARBA" id="ARBA00024195"/>
    </source>
</evidence>